<dbReference type="AlphaFoldDB" id="A0A1I2EWM6"/>
<feature type="chain" id="PRO_5011790202" evidence="1">
    <location>
        <begin position="27"/>
        <end position="222"/>
    </location>
</feature>
<accession>A0A1I2EWM6</accession>
<feature type="signal peptide" evidence="1">
    <location>
        <begin position="1"/>
        <end position="26"/>
    </location>
</feature>
<keyword evidence="1" id="KW-0732">Signal</keyword>
<dbReference type="OrthoDB" id="5538658at2"/>
<gene>
    <name evidence="2" type="ORF">SAMN02745121_06278</name>
</gene>
<evidence type="ECO:0000256" key="1">
    <source>
        <dbReference type="SAM" id="SignalP"/>
    </source>
</evidence>
<dbReference type="STRING" id="54.SAMN02745121_06278"/>
<keyword evidence="3" id="KW-1185">Reference proteome</keyword>
<name>A0A1I2EWM6_9BACT</name>
<protein>
    <submittedName>
        <fullName evidence="2">Uncharacterized protein</fullName>
    </submittedName>
</protein>
<dbReference type="EMBL" id="FOMX01000024">
    <property type="protein sequence ID" value="SFE97017.1"/>
    <property type="molecule type" value="Genomic_DNA"/>
</dbReference>
<dbReference type="PROSITE" id="PS51257">
    <property type="entry name" value="PROKAR_LIPOPROTEIN"/>
    <property type="match status" value="1"/>
</dbReference>
<reference evidence="3" key="1">
    <citation type="submission" date="2016-10" db="EMBL/GenBank/DDBJ databases">
        <authorList>
            <person name="Varghese N."/>
            <person name="Submissions S."/>
        </authorList>
    </citation>
    <scope>NUCLEOTIDE SEQUENCE [LARGE SCALE GENOMIC DNA]</scope>
    <source>
        <strain evidence="3">ATCC 25963</strain>
    </source>
</reference>
<organism evidence="2 3">
    <name type="scientific">Nannocystis exedens</name>
    <dbReference type="NCBI Taxonomy" id="54"/>
    <lineage>
        <taxon>Bacteria</taxon>
        <taxon>Pseudomonadati</taxon>
        <taxon>Myxococcota</taxon>
        <taxon>Polyangia</taxon>
        <taxon>Nannocystales</taxon>
        <taxon>Nannocystaceae</taxon>
        <taxon>Nannocystis</taxon>
    </lineage>
</organism>
<evidence type="ECO:0000313" key="3">
    <source>
        <dbReference type="Proteomes" id="UP000199400"/>
    </source>
</evidence>
<proteinExistence type="predicted"/>
<sequence length="222" mass="23072">MQTYCKKILGAAAPAAALVATLAAVACEDHGDDHDHDHDHDHENEVISQVELTFTPTAGGAPLVFKFDDPDGDGGASGTAERIELASGVEYTLAVRFQNSLVDPAEDLTGEIEAEAEDHFVFVVGDVAGPASSAPTALVTHAYADVESDYGTNAVGEDLPVGLVNTITGNTAGTGKFRVILRHLPEVNEQPQKTGELPADLAAGRDLPGSVDVDVSFVLVVS</sequence>
<dbReference type="Proteomes" id="UP000199400">
    <property type="component" value="Unassembled WGS sequence"/>
</dbReference>
<evidence type="ECO:0000313" key="2">
    <source>
        <dbReference type="EMBL" id="SFE97017.1"/>
    </source>
</evidence>